<dbReference type="Proteomes" id="UP001431572">
    <property type="component" value="Chromosome 2"/>
</dbReference>
<reference evidence="2 4" key="1">
    <citation type="submission" date="2020-06" db="EMBL/GenBank/DDBJ databases">
        <title>Anoxygenic phototrophic Chloroflexota member uses a Type I reaction center.</title>
        <authorList>
            <person name="Tsuji J.M."/>
            <person name="Shaw N.A."/>
            <person name="Nagashima S."/>
            <person name="Venkiteswaran J."/>
            <person name="Schiff S.L."/>
            <person name="Hanada S."/>
            <person name="Tank M."/>
            <person name="Neufeld J.D."/>
        </authorList>
    </citation>
    <scope>NUCLEOTIDE SEQUENCE [LARGE SCALE GENOMIC DNA]</scope>
    <source>
        <strain evidence="2">L227-S17</strain>
    </source>
</reference>
<evidence type="ECO:0000313" key="5">
    <source>
        <dbReference type="Proteomes" id="UP001431572"/>
    </source>
</evidence>
<dbReference type="EMBL" id="JACATZ010000003">
    <property type="protein sequence ID" value="NWJ47594.1"/>
    <property type="molecule type" value="Genomic_DNA"/>
</dbReference>
<dbReference type="Proteomes" id="UP000521676">
    <property type="component" value="Unassembled WGS sequence"/>
</dbReference>
<name>A0A8T7M669_9CHLR</name>
<gene>
    <name evidence="2" type="ORF">HXX08_17195</name>
    <name evidence="3" type="ORF">OZ401_003123</name>
</gene>
<accession>A0A8T7M669</accession>
<feature type="domain" description="Transposase IS701-like DDE" evidence="1">
    <location>
        <begin position="14"/>
        <end position="111"/>
    </location>
</feature>
<reference evidence="3" key="2">
    <citation type="journal article" date="2024" name="Nature">
        <title>Anoxygenic phototroph of the Chloroflexota uses a type I reaction centre.</title>
        <authorList>
            <person name="Tsuji J.M."/>
            <person name="Shaw N.A."/>
            <person name="Nagashima S."/>
            <person name="Venkiteswaran J.J."/>
            <person name="Schiff S.L."/>
            <person name="Watanabe T."/>
            <person name="Fukui M."/>
            <person name="Hanada S."/>
            <person name="Tank M."/>
            <person name="Neufeld J.D."/>
        </authorList>
    </citation>
    <scope>NUCLEOTIDE SEQUENCE</scope>
    <source>
        <strain evidence="3">L227-S17</strain>
    </source>
</reference>
<keyword evidence="5" id="KW-1185">Reference proteome</keyword>
<sequence>MFLPTEIITVLGHFRPHFTRPTFQKMLLLFSGVILTRGRHTVSAALRYLGLANNPNYAKFHHLLNQARYSTLLLSRTLLAVLLQQFVGSDQEVTLVIDETLERRWGRKLSKRGHWRDSLLSSGGLNITNSGLR</sequence>
<evidence type="ECO:0000313" key="2">
    <source>
        <dbReference type="EMBL" id="NWJ47594.1"/>
    </source>
</evidence>
<evidence type="ECO:0000259" key="1">
    <source>
        <dbReference type="Pfam" id="PF13546"/>
    </source>
</evidence>
<protein>
    <submittedName>
        <fullName evidence="2">Transposase</fullName>
    </submittedName>
</protein>
<proteinExistence type="predicted"/>
<dbReference type="EMBL" id="CP128400">
    <property type="protein sequence ID" value="WJW69506.1"/>
    <property type="molecule type" value="Genomic_DNA"/>
</dbReference>
<evidence type="ECO:0000313" key="3">
    <source>
        <dbReference type="EMBL" id="WJW69506.1"/>
    </source>
</evidence>
<dbReference type="RefSeq" id="WP_341471387.1">
    <property type="nucleotide sequence ID" value="NZ_CP128400.1"/>
</dbReference>
<dbReference type="AlphaFoldDB" id="A0A8T7M669"/>
<evidence type="ECO:0000313" key="4">
    <source>
        <dbReference type="Proteomes" id="UP000521676"/>
    </source>
</evidence>
<dbReference type="Pfam" id="PF13546">
    <property type="entry name" value="DDE_5"/>
    <property type="match status" value="1"/>
</dbReference>
<dbReference type="InterPro" id="IPR038721">
    <property type="entry name" value="IS701-like_DDE_dom"/>
</dbReference>
<organism evidence="2 4">
    <name type="scientific">Candidatus Chlorohelix allophototropha</name>
    <dbReference type="NCBI Taxonomy" id="3003348"/>
    <lineage>
        <taxon>Bacteria</taxon>
        <taxon>Bacillati</taxon>
        <taxon>Chloroflexota</taxon>
        <taxon>Chloroflexia</taxon>
        <taxon>Candidatus Chloroheliales</taxon>
        <taxon>Candidatus Chloroheliaceae</taxon>
        <taxon>Candidatus Chlorohelix</taxon>
    </lineage>
</organism>